<keyword evidence="1" id="KW-0433">Leucine-rich repeat</keyword>
<feature type="domain" description="TIR" evidence="5">
    <location>
        <begin position="1302"/>
        <end position="1442"/>
    </location>
</feature>
<evidence type="ECO:0000256" key="2">
    <source>
        <dbReference type="ARBA" id="ARBA00022737"/>
    </source>
</evidence>
<dbReference type="InterPro" id="IPR044974">
    <property type="entry name" value="Disease_R_plants"/>
</dbReference>
<dbReference type="Gene3D" id="3.40.50.10140">
    <property type="entry name" value="Toll/interleukin-1 receptor homology (TIR) domain"/>
    <property type="match status" value="2"/>
</dbReference>
<organism evidence="6 7">
    <name type="scientific">Rhodamnia argentea</name>
    <dbReference type="NCBI Taxonomy" id="178133"/>
    <lineage>
        <taxon>Eukaryota</taxon>
        <taxon>Viridiplantae</taxon>
        <taxon>Streptophyta</taxon>
        <taxon>Embryophyta</taxon>
        <taxon>Tracheophyta</taxon>
        <taxon>Spermatophyta</taxon>
        <taxon>Magnoliopsida</taxon>
        <taxon>eudicotyledons</taxon>
        <taxon>Gunneridae</taxon>
        <taxon>Pentapetalae</taxon>
        <taxon>rosids</taxon>
        <taxon>malvids</taxon>
        <taxon>Myrtales</taxon>
        <taxon>Myrtaceae</taxon>
        <taxon>Myrtoideae</taxon>
        <taxon>Myrteae</taxon>
        <taxon>Australasian group</taxon>
        <taxon>Rhodamnia</taxon>
    </lineage>
</organism>
<proteinExistence type="predicted"/>
<dbReference type="SUPFAM" id="SSF52540">
    <property type="entry name" value="P-loop containing nucleoside triphosphate hydrolases"/>
    <property type="match status" value="1"/>
</dbReference>
<dbReference type="InterPro" id="IPR002182">
    <property type="entry name" value="NB-ARC"/>
</dbReference>
<accession>A0ABM3HW37</accession>
<dbReference type="Gene3D" id="1.10.8.430">
    <property type="entry name" value="Helical domain of apoptotic protease-activating factors"/>
    <property type="match status" value="1"/>
</dbReference>
<reference evidence="7" key="1">
    <citation type="submission" date="2025-08" db="UniProtKB">
        <authorList>
            <consortium name="RefSeq"/>
        </authorList>
    </citation>
    <scope>IDENTIFICATION</scope>
    <source>
        <tissue evidence="7">Leaf</tissue>
    </source>
</reference>
<dbReference type="InterPro" id="IPR035897">
    <property type="entry name" value="Toll_tir_struct_dom_sf"/>
</dbReference>
<dbReference type="Pfam" id="PF23598">
    <property type="entry name" value="LRR_14"/>
    <property type="match status" value="1"/>
</dbReference>
<dbReference type="PRINTS" id="PR00364">
    <property type="entry name" value="DISEASERSIST"/>
</dbReference>
<dbReference type="InterPro" id="IPR036390">
    <property type="entry name" value="WH_DNA-bd_sf"/>
</dbReference>
<dbReference type="Pfam" id="PF01582">
    <property type="entry name" value="TIR"/>
    <property type="match status" value="2"/>
</dbReference>
<keyword evidence="6" id="KW-1185">Reference proteome</keyword>
<dbReference type="SUPFAM" id="SSF46785">
    <property type="entry name" value="Winged helix' DNA-binding domain"/>
    <property type="match status" value="1"/>
</dbReference>
<evidence type="ECO:0000256" key="4">
    <source>
        <dbReference type="SAM" id="MobiDB-lite"/>
    </source>
</evidence>
<dbReference type="SUPFAM" id="SSF52200">
    <property type="entry name" value="Toll/Interleukin receptor TIR domain"/>
    <property type="match status" value="2"/>
</dbReference>
<protein>
    <submittedName>
        <fullName evidence="7">Disease resistance protein L6-like</fullName>
    </submittedName>
</protein>
<evidence type="ECO:0000313" key="6">
    <source>
        <dbReference type="Proteomes" id="UP000827889"/>
    </source>
</evidence>
<evidence type="ECO:0000259" key="5">
    <source>
        <dbReference type="PROSITE" id="PS50104"/>
    </source>
</evidence>
<dbReference type="PANTHER" id="PTHR11017">
    <property type="entry name" value="LEUCINE-RICH REPEAT-CONTAINING PROTEIN"/>
    <property type="match status" value="1"/>
</dbReference>
<evidence type="ECO:0000256" key="3">
    <source>
        <dbReference type="ARBA" id="ARBA00022821"/>
    </source>
</evidence>
<name>A0ABM3HW37_9MYRT</name>
<keyword evidence="2" id="KW-0677">Repeat</keyword>
<dbReference type="Gene3D" id="3.80.10.10">
    <property type="entry name" value="Ribonuclease Inhibitor"/>
    <property type="match status" value="4"/>
</dbReference>
<evidence type="ECO:0000256" key="1">
    <source>
        <dbReference type="ARBA" id="ARBA00022614"/>
    </source>
</evidence>
<feature type="domain" description="TIR" evidence="5">
    <location>
        <begin position="12"/>
        <end position="185"/>
    </location>
</feature>
<dbReference type="InterPro" id="IPR058192">
    <property type="entry name" value="WHD_ROQ1-like"/>
</dbReference>
<feature type="region of interest" description="Disordered" evidence="4">
    <location>
        <begin position="1204"/>
        <end position="1264"/>
    </location>
</feature>
<dbReference type="Proteomes" id="UP000827889">
    <property type="component" value="Chromosome 9"/>
</dbReference>
<dbReference type="InterPro" id="IPR000157">
    <property type="entry name" value="TIR_dom"/>
</dbReference>
<dbReference type="GeneID" id="125312564"/>
<dbReference type="PROSITE" id="PS50104">
    <property type="entry name" value="TIR"/>
    <property type="match status" value="2"/>
</dbReference>
<dbReference type="SUPFAM" id="SSF52058">
    <property type="entry name" value="L domain-like"/>
    <property type="match status" value="2"/>
</dbReference>
<dbReference type="Pfam" id="PF00931">
    <property type="entry name" value="NB-ARC"/>
    <property type="match status" value="1"/>
</dbReference>
<gene>
    <name evidence="7" type="primary">LOC125312564</name>
</gene>
<dbReference type="InterPro" id="IPR042197">
    <property type="entry name" value="Apaf_helical"/>
</dbReference>
<dbReference type="Gene3D" id="3.40.50.300">
    <property type="entry name" value="P-loop containing nucleotide triphosphate hydrolases"/>
    <property type="match status" value="1"/>
</dbReference>
<evidence type="ECO:0000313" key="7">
    <source>
        <dbReference type="RefSeq" id="XP_048140796.1"/>
    </source>
</evidence>
<sequence>MASSDAGTSQGSEYQVFLSFRGPDTRKGFTDVLFHSLTDAGICVFRDDEELRVGERIDGSLQRAIDNSEIYIPIFSRNYASSKWCLLELTRSLANTSQSQDNKEILPIFFDVKSDDVKLKTALYRDAILSLQREKELSNEEVDAWRKALKEVGAIKGWGVNMYKGHGELIKSVTEEVLKKLKTKHRLVTKYLVGIDDRAEALSKWLDVNFDDVRLVQIHGMGGIGKTTLAKVVFNQFCSHFGKCCCFLEHVRVKSSRADGLVELQKKLLSDIGLPTRARSIDEIDYGMRRIGEVLRNKKVLIVLDDVDSIEQVEKLVGMGTLYPGSRILITTRNKGVLQIHRSKCRTLDYEMEVMSTNHALELFKKHAFNGDSPSDEYDDLSREIVSALRGLPLALEVIGSFLFQKKTQEQWEKTLTELRLAPHSDVFKTLKIAYDALTFRQQQIFLDIACFFTSEDVTNATYMWEDCKFLPYTGIEVLISRSLVKITENNKFWMHDQLIDLGREIVLRENPTNPGDRSRIWIDEEVLDAIRTKEMKRNVQALYLNLYKSYLEDVIESEEIGRFEHLRYLKLKFGTFVGNFADRLTALRWICWNGPPTTAKPVNMHLKNVVILELSDNELIDDSNLQSLIKMARKMKVLSLSYSPNITRTPDFSGCSSLERLSFRWCPNLRKIDGCIGKLKCLIDLTIYDCKIEDLPEEIGGLVNLQQFSVHFCPVKKLPDSIWKLKALRKLILRSFPHFATISWNLPDAIANLQKLEVLQVNNLSLEGQLPSGIGSLPFLRILNLSETRVSEVPKTVSMLSHLERLELRECDEIRELPVLPTSLTHLAVSSKSLRVVPDLSNLTNLVELDLNDGGGGGEELSSGEPWSIGRLSKLIKLSFGLHNAPAFAELASLPLLNEVKLSGLDLHTLSQLPLSLKKLSLDNFSSIGSLSPNMRNLSYLMLFDSPMLEFQLHGLQLPNVTELHISECGLLRRFKLSSMRKLKVVEVFKCQMLGEIQFSSFESLEELSIAWCDLFGKLVDVGEAGHDSKESADELIGCEGSLILPSRALNKLRSFQLNGSYVIRKIQVVGTSESWEIFDLWYCRFAQILGGLSNLKNLRELSLFNNEELRVVEGLNELEFLDELQVDGCISLESLIDVSSTKLPYTCDIRISGRGEDFRGSLLSYKHHKVNMTQLALSVSLSLSLLSHITHYGNQFCDLNRNRRATSNRNRNKNRKATSNGNRNRNRKDTSNGNRNRNRVGEATSNRNRNWSRGEGTKAEEKAGEIVFPMPELQQIVMFDVGPHQCTFPVSSDEGTSLGSEYQVFLSFRGPDTRVGFTDVLYHSLTDAGICVFRDDEELRVDERIDQSLLRAIDNSRIYIPIFSRTYALSQWCLRELAQIVANTFKSKGNKEILPIFFDVEPHDVKLKTPLDRDAILNLEHEKKLSNEQEDVWREALMEVDAIKGWEVKKHKG</sequence>
<dbReference type="InterPro" id="IPR055414">
    <property type="entry name" value="LRR_R13L4/SHOC2-like"/>
</dbReference>
<dbReference type="InterPro" id="IPR032675">
    <property type="entry name" value="LRR_dom_sf"/>
</dbReference>
<dbReference type="RefSeq" id="XP_048140796.1">
    <property type="nucleotide sequence ID" value="XM_048284839.1"/>
</dbReference>
<dbReference type="PANTHER" id="PTHR11017:SF570">
    <property type="entry name" value="DISEASE RESISTANCE PROTEIN (TIR-NBS CLASS)-RELATED"/>
    <property type="match status" value="1"/>
</dbReference>
<keyword evidence="3" id="KW-0611">Plant defense</keyword>
<feature type="compositionally biased region" description="Basic residues" evidence="4">
    <location>
        <begin position="1204"/>
        <end position="1218"/>
    </location>
</feature>
<dbReference type="Pfam" id="PF23282">
    <property type="entry name" value="WHD_ROQ1"/>
    <property type="match status" value="1"/>
</dbReference>
<dbReference type="SMART" id="SM00255">
    <property type="entry name" value="TIR"/>
    <property type="match status" value="2"/>
</dbReference>
<dbReference type="InterPro" id="IPR027417">
    <property type="entry name" value="P-loop_NTPase"/>
</dbReference>